<protein>
    <submittedName>
        <fullName evidence="1">Putative ovule protein</fullName>
    </submittedName>
</protein>
<dbReference type="EMBL" id="GEDG01029808">
    <property type="protein sequence ID" value="JAP12310.1"/>
    <property type="molecule type" value="Transcribed_RNA"/>
</dbReference>
<organism evidence="1">
    <name type="scientific">Solanum chacoense</name>
    <name type="common">Chaco potato</name>
    <dbReference type="NCBI Taxonomy" id="4108"/>
    <lineage>
        <taxon>Eukaryota</taxon>
        <taxon>Viridiplantae</taxon>
        <taxon>Streptophyta</taxon>
        <taxon>Embryophyta</taxon>
        <taxon>Tracheophyta</taxon>
        <taxon>Spermatophyta</taxon>
        <taxon>Magnoliopsida</taxon>
        <taxon>eudicotyledons</taxon>
        <taxon>Gunneridae</taxon>
        <taxon>Pentapetalae</taxon>
        <taxon>asterids</taxon>
        <taxon>lamiids</taxon>
        <taxon>Solanales</taxon>
        <taxon>Solanaceae</taxon>
        <taxon>Solanoideae</taxon>
        <taxon>Solaneae</taxon>
        <taxon>Solanum</taxon>
    </lineage>
</organism>
<sequence>MSTKHGGYSIGIIDRLSSNRKPYKYTRHNSANTCVTRTLQNCCRTPSQILQDVLLLEYPTRTH</sequence>
<accession>A0A0V0GYJ9</accession>
<proteinExistence type="predicted"/>
<name>A0A0V0GYJ9_SOLCH</name>
<reference evidence="1" key="1">
    <citation type="submission" date="2015-12" db="EMBL/GenBank/DDBJ databases">
        <title>Gene expression during late stages of embryo sac development: a critical building block for successful pollen-pistil interactions.</title>
        <authorList>
            <person name="Liu Y."/>
            <person name="Joly V."/>
            <person name="Sabar M."/>
            <person name="Matton D.P."/>
        </authorList>
    </citation>
    <scope>NUCLEOTIDE SEQUENCE</scope>
</reference>
<dbReference type="AlphaFoldDB" id="A0A0V0GYJ9"/>
<evidence type="ECO:0000313" key="1">
    <source>
        <dbReference type="EMBL" id="JAP12310.1"/>
    </source>
</evidence>